<accession>A0ACB8D0E8</accession>
<dbReference type="Proteomes" id="UP000821865">
    <property type="component" value="Chromosome 4"/>
</dbReference>
<keyword evidence="2" id="KW-1185">Reference proteome</keyword>
<protein>
    <submittedName>
        <fullName evidence="1">Uncharacterized protein</fullName>
    </submittedName>
</protein>
<proteinExistence type="predicted"/>
<evidence type="ECO:0000313" key="2">
    <source>
        <dbReference type="Proteomes" id="UP000821865"/>
    </source>
</evidence>
<comment type="caution">
    <text evidence="1">The sequence shown here is derived from an EMBL/GenBank/DDBJ whole genome shotgun (WGS) entry which is preliminary data.</text>
</comment>
<sequence>MSSQAIPGTTASSTTKRKVLSLKVKRAILDEVWQKIKKNDIARKYGIAQSTLATIIKNASKIDAVLDDDVGSGERKQIRAATYGDVEAALYKWFVDARAKNVPLNGPILLAQAKRLGFALGHENFNPGKGWLQQLDRDEITCKSIVGEAASFDEDGLQRWMVKQRSRILETYTERDIYNETGLFFQLLPAKTLAAKIDDRQCCRPEGATIKVVFFASGARRDMKSETILHCFEKAGFSRGRSAAEEITAEADIDAAAADGAAALTSLGQLWEAAGNASLVPSGLDYLDFALADQDLVATEELHHR</sequence>
<dbReference type="EMBL" id="CM023473">
    <property type="protein sequence ID" value="KAH7954889.1"/>
    <property type="molecule type" value="Genomic_DNA"/>
</dbReference>
<gene>
    <name evidence="1" type="ORF">HPB49_022585</name>
</gene>
<organism evidence="1 2">
    <name type="scientific">Dermacentor silvarum</name>
    <name type="common">Tick</name>
    <dbReference type="NCBI Taxonomy" id="543639"/>
    <lineage>
        <taxon>Eukaryota</taxon>
        <taxon>Metazoa</taxon>
        <taxon>Ecdysozoa</taxon>
        <taxon>Arthropoda</taxon>
        <taxon>Chelicerata</taxon>
        <taxon>Arachnida</taxon>
        <taxon>Acari</taxon>
        <taxon>Parasitiformes</taxon>
        <taxon>Ixodida</taxon>
        <taxon>Ixodoidea</taxon>
        <taxon>Ixodidae</taxon>
        <taxon>Rhipicephalinae</taxon>
        <taxon>Dermacentor</taxon>
    </lineage>
</organism>
<evidence type="ECO:0000313" key="1">
    <source>
        <dbReference type="EMBL" id="KAH7954889.1"/>
    </source>
</evidence>
<name>A0ACB8D0E8_DERSI</name>
<reference evidence="1" key="1">
    <citation type="submission" date="2020-05" db="EMBL/GenBank/DDBJ databases">
        <title>Large-scale comparative analyses of tick genomes elucidate their genetic diversity and vector capacities.</title>
        <authorList>
            <person name="Jia N."/>
            <person name="Wang J."/>
            <person name="Shi W."/>
            <person name="Du L."/>
            <person name="Sun Y."/>
            <person name="Zhan W."/>
            <person name="Jiang J."/>
            <person name="Wang Q."/>
            <person name="Zhang B."/>
            <person name="Ji P."/>
            <person name="Sakyi L.B."/>
            <person name="Cui X."/>
            <person name="Yuan T."/>
            <person name="Jiang B."/>
            <person name="Yang W."/>
            <person name="Lam T.T.-Y."/>
            <person name="Chang Q."/>
            <person name="Ding S."/>
            <person name="Wang X."/>
            <person name="Zhu J."/>
            <person name="Ruan X."/>
            <person name="Zhao L."/>
            <person name="Wei J."/>
            <person name="Que T."/>
            <person name="Du C."/>
            <person name="Cheng J."/>
            <person name="Dai P."/>
            <person name="Han X."/>
            <person name="Huang E."/>
            <person name="Gao Y."/>
            <person name="Liu J."/>
            <person name="Shao H."/>
            <person name="Ye R."/>
            <person name="Li L."/>
            <person name="Wei W."/>
            <person name="Wang X."/>
            <person name="Wang C."/>
            <person name="Yang T."/>
            <person name="Huo Q."/>
            <person name="Li W."/>
            <person name="Guo W."/>
            <person name="Chen H."/>
            <person name="Zhou L."/>
            <person name="Ni X."/>
            <person name="Tian J."/>
            <person name="Zhou Y."/>
            <person name="Sheng Y."/>
            <person name="Liu T."/>
            <person name="Pan Y."/>
            <person name="Xia L."/>
            <person name="Li J."/>
            <person name="Zhao F."/>
            <person name="Cao W."/>
        </authorList>
    </citation>
    <scope>NUCLEOTIDE SEQUENCE</scope>
    <source>
        <strain evidence="1">Dsil-2018</strain>
    </source>
</reference>